<dbReference type="InterPro" id="IPR011032">
    <property type="entry name" value="GroES-like_sf"/>
</dbReference>
<protein>
    <submittedName>
        <fullName evidence="4">NADPH2:quinone reductase</fullName>
    </submittedName>
</protein>
<dbReference type="Proteomes" id="UP000198802">
    <property type="component" value="Unassembled WGS sequence"/>
</dbReference>
<dbReference type="NCBIfam" id="TIGR02824">
    <property type="entry name" value="quinone_pig3"/>
    <property type="match status" value="1"/>
</dbReference>
<dbReference type="SUPFAM" id="SSF51735">
    <property type="entry name" value="NAD(P)-binding Rossmann-fold domains"/>
    <property type="match status" value="1"/>
</dbReference>
<keyword evidence="1" id="KW-0521">NADP</keyword>
<sequence>MTWAEVPDLPSPGPGEVTLDVVATAVNRADLLQRQGFYPPPPGESDIIGLECSGRVAVVGPGVEGFAPGDEVCALLAGGGYATRVNVPAGQLLPVPAGVSLVDAAGLPEVACTVYSTVFERAELADGEVFLVHGGASGIGTFAIQAVRALRPAAVIAATAGSAEKLARCRELGANITISYRDEDFVARVREETGGHGADVILDNMGASYLERNVSLLAPDGRLVVIGLQGGIKGTLNLSALLPKRGSVHALSLRNRPAGQKARIVAGVRQHVWPLVAEGRIQPVIDRVLPISDVQAAHRIVEELGHVGKVILNVGG</sequence>
<dbReference type="InterPro" id="IPR020843">
    <property type="entry name" value="ER"/>
</dbReference>
<evidence type="ECO:0000256" key="2">
    <source>
        <dbReference type="ARBA" id="ARBA00023002"/>
    </source>
</evidence>
<dbReference type="SMART" id="SM00829">
    <property type="entry name" value="PKS_ER"/>
    <property type="match status" value="1"/>
</dbReference>
<dbReference type="GO" id="GO:0070402">
    <property type="term" value="F:NADPH binding"/>
    <property type="evidence" value="ECO:0007669"/>
    <property type="project" value="TreeGrafter"/>
</dbReference>
<keyword evidence="2" id="KW-0560">Oxidoreductase</keyword>
<dbReference type="SUPFAM" id="SSF50129">
    <property type="entry name" value="GroES-like"/>
    <property type="match status" value="1"/>
</dbReference>
<keyword evidence="5" id="KW-1185">Reference proteome</keyword>
<dbReference type="Pfam" id="PF08240">
    <property type="entry name" value="ADH_N"/>
    <property type="match status" value="1"/>
</dbReference>
<evidence type="ECO:0000259" key="3">
    <source>
        <dbReference type="SMART" id="SM00829"/>
    </source>
</evidence>
<dbReference type="PANTHER" id="PTHR48106">
    <property type="entry name" value="QUINONE OXIDOREDUCTASE PIG3-RELATED"/>
    <property type="match status" value="1"/>
</dbReference>
<evidence type="ECO:0000313" key="4">
    <source>
        <dbReference type="EMBL" id="CUU58379.1"/>
    </source>
</evidence>
<dbReference type="EMBL" id="FAOZ01000019">
    <property type="protein sequence ID" value="CUU58379.1"/>
    <property type="molecule type" value="Genomic_DNA"/>
</dbReference>
<dbReference type="Gene3D" id="3.90.180.10">
    <property type="entry name" value="Medium-chain alcohol dehydrogenases, catalytic domain"/>
    <property type="match status" value="1"/>
</dbReference>
<feature type="domain" description="Enoyl reductase (ER)" evidence="3">
    <location>
        <begin position="1"/>
        <end position="312"/>
    </location>
</feature>
<accession>A0A0S4QRK9</accession>
<dbReference type="GO" id="GO:0016651">
    <property type="term" value="F:oxidoreductase activity, acting on NAD(P)H"/>
    <property type="evidence" value="ECO:0007669"/>
    <property type="project" value="TreeGrafter"/>
</dbReference>
<dbReference type="AlphaFoldDB" id="A0A0S4QRK9"/>
<evidence type="ECO:0000256" key="1">
    <source>
        <dbReference type="ARBA" id="ARBA00022857"/>
    </source>
</evidence>
<name>A0A0S4QRK9_9ACTN</name>
<gene>
    <name evidence="4" type="ORF">Ga0074812_11911</name>
</gene>
<reference evidence="5" key="1">
    <citation type="submission" date="2015-11" db="EMBL/GenBank/DDBJ databases">
        <authorList>
            <person name="Varghese N."/>
        </authorList>
    </citation>
    <scope>NUCLEOTIDE SEQUENCE [LARGE SCALE GENOMIC DNA]</scope>
    <source>
        <strain evidence="5">DSM 45899</strain>
    </source>
</reference>
<dbReference type="PANTHER" id="PTHR48106:SF8">
    <property type="entry name" value="OS02G0805600 PROTEIN"/>
    <property type="match status" value="1"/>
</dbReference>
<dbReference type="InterPro" id="IPR014189">
    <property type="entry name" value="Quinone_OxRdtase_PIG3"/>
</dbReference>
<evidence type="ECO:0000313" key="5">
    <source>
        <dbReference type="Proteomes" id="UP000198802"/>
    </source>
</evidence>
<organism evidence="4 5">
    <name type="scientific">Parafrankia irregularis</name>
    <dbReference type="NCBI Taxonomy" id="795642"/>
    <lineage>
        <taxon>Bacteria</taxon>
        <taxon>Bacillati</taxon>
        <taxon>Actinomycetota</taxon>
        <taxon>Actinomycetes</taxon>
        <taxon>Frankiales</taxon>
        <taxon>Frankiaceae</taxon>
        <taxon>Parafrankia</taxon>
    </lineage>
</organism>
<dbReference type="InterPro" id="IPR013154">
    <property type="entry name" value="ADH-like_N"/>
</dbReference>
<dbReference type="Pfam" id="PF13602">
    <property type="entry name" value="ADH_zinc_N_2"/>
    <property type="match status" value="1"/>
</dbReference>
<dbReference type="InterPro" id="IPR036291">
    <property type="entry name" value="NAD(P)-bd_dom_sf"/>
</dbReference>
<dbReference type="Gene3D" id="3.40.50.720">
    <property type="entry name" value="NAD(P)-binding Rossmann-like Domain"/>
    <property type="match status" value="1"/>
</dbReference>
<dbReference type="CDD" id="cd05276">
    <property type="entry name" value="p53_inducible_oxidoreductase"/>
    <property type="match status" value="1"/>
</dbReference>
<proteinExistence type="predicted"/>